<dbReference type="EMBL" id="SAXU01000002">
    <property type="protein sequence ID" value="TXJ17764.1"/>
    <property type="molecule type" value="Genomic_DNA"/>
</dbReference>
<name>A0A5C8CWK6_9SPIR</name>
<reference evidence="2 3" key="1">
    <citation type="journal article" date="1992" name="Lakartidningen">
        <title>[Penicillin V and not amoxicillin is the first choice preparation in acute otitis].</title>
        <authorList>
            <person name="Kamme C."/>
            <person name="Lundgren K."/>
            <person name="Prellner K."/>
        </authorList>
    </citation>
    <scope>NUCLEOTIDE SEQUENCE [LARGE SCALE GENOMIC DNA]</scope>
    <source>
        <strain evidence="2 3">513A</strain>
    </source>
</reference>
<dbReference type="RefSeq" id="WP_147739646.1">
    <property type="nucleotide sequence ID" value="NZ_SAXU01000002.1"/>
</dbReference>
<evidence type="ECO:0000313" key="3">
    <source>
        <dbReference type="Proteomes" id="UP000324638"/>
    </source>
</evidence>
<sequence>MKNILNFIFSKKDEGIYRTYRIFGIKIITKPIRLKLDMIENLIFTKIQEIETKLNNDEIFSDMILYKDKEKIFYLKSVDYENTGDNAIVYANIQLLKDIFPNKIILEYTLNDIARANNFIKKMITEEDIIFMPGGGNLGNLYLIEEIARRQIIKCYNKNQIIIFPQTIYWTEDEEGKKELEITKNIYNSHKNLTIMTRDEKSYKFAKEHFNSNIVLCPDSAFYLYNKININEKNRNGVIFILRDDKEKILDGNLINNVQVYLNSINKNYFFYDEYMEKYKIINKSEREDYIFERLNKISEYELCITDRLHGLIFSYITNTPCIAFNNIDNKVEGTAKWLENVEWIYMAKEKDDINSIKLIIDKYLSKNFNKNEIIFDNKMREIIKNFIKV</sequence>
<proteinExistence type="predicted"/>
<gene>
    <name evidence="2" type="ORF">EPJ79_11375</name>
</gene>
<dbReference type="Proteomes" id="UP000324638">
    <property type="component" value="Unassembled WGS sequence"/>
</dbReference>
<feature type="domain" description="Polysaccharide pyruvyl transferase" evidence="1">
    <location>
        <begin position="82"/>
        <end position="327"/>
    </location>
</feature>
<dbReference type="Pfam" id="PF04230">
    <property type="entry name" value="PS_pyruv_trans"/>
    <property type="match status" value="1"/>
</dbReference>
<organism evidence="2 3">
    <name type="scientific">Brachyspira aalborgi</name>
    <dbReference type="NCBI Taxonomy" id="29522"/>
    <lineage>
        <taxon>Bacteria</taxon>
        <taxon>Pseudomonadati</taxon>
        <taxon>Spirochaetota</taxon>
        <taxon>Spirochaetia</taxon>
        <taxon>Brachyspirales</taxon>
        <taxon>Brachyspiraceae</taxon>
        <taxon>Brachyspira</taxon>
    </lineage>
</organism>
<dbReference type="AlphaFoldDB" id="A0A5C8CWK6"/>
<evidence type="ECO:0000259" key="1">
    <source>
        <dbReference type="Pfam" id="PF04230"/>
    </source>
</evidence>
<feature type="non-terminal residue" evidence="2">
    <location>
        <position position="390"/>
    </location>
</feature>
<evidence type="ECO:0000313" key="2">
    <source>
        <dbReference type="EMBL" id="TXJ17764.1"/>
    </source>
</evidence>
<comment type="caution">
    <text evidence="2">The sequence shown here is derived from an EMBL/GenBank/DDBJ whole genome shotgun (WGS) entry which is preliminary data.</text>
</comment>
<accession>A0A5C8CWK6</accession>
<protein>
    <recommendedName>
        <fullName evidence="1">Polysaccharide pyruvyl transferase domain-containing protein</fullName>
    </recommendedName>
</protein>
<dbReference type="InterPro" id="IPR007345">
    <property type="entry name" value="Polysacch_pyruvyl_Trfase"/>
</dbReference>